<keyword evidence="2" id="KW-1185">Reference proteome</keyword>
<reference evidence="1 2" key="1">
    <citation type="submission" date="2019-03" db="EMBL/GenBank/DDBJ databases">
        <title>Subsurface microbial communities from deep shales in Ohio and West Virginia, USA.</title>
        <authorList>
            <person name="Wrighton K."/>
        </authorList>
    </citation>
    <scope>NUCLEOTIDE SEQUENCE [LARGE SCALE GENOMIC DNA]</scope>
    <source>
        <strain evidence="1 2">MSL 6dP</strain>
    </source>
</reference>
<dbReference type="RefSeq" id="WP_134116820.1">
    <property type="nucleotide sequence ID" value="NZ_SOEG01000014.1"/>
</dbReference>
<accession>A0A4R8H8P1</accession>
<dbReference type="InterPro" id="IPR020115">
    <property type="entry name" value="Fin"/>
</dbReference>
<organism evidence="1 2">
    <name type="scientific">Orenia marismortui</name>
    <dbReference type="NCBI Taxonomy" id="46469"/>
    <lineage>
        <taxon>Bacteria</taxon>
        <taxon>Bacillati</taxon>
        <taxon>Bacillota</taxon>
        <taxon>Clostridia</taxon>
        <taxon>Halanaerobiales</taxon>
        <taxon>Halobacteroidaceae</taxon>
        <taxon>Orenia</taxon>
    </lineage>
</organism>
<dbReference type="GO" id="GO:0010468">
    <property type="term" value="P:regulation of gene expression"/>
    <property type="evidence" value="ECO:0007669"/>
    <property type="project" value="InterPro"/>
</dbReference>
<sequence length="73" mass="8643">MKIIYKCHKCQKIIETLEDISINEESLGLNVLTEEEKGDIIKIEDNVMYIDLTCEECNQEYDWSQLIHSQQIH</sequence>
<dbReference type="AlphaFoldDB" id="A0A4R8H8P1"/>
<protein>
    <submittedName>
        <fullName evidence="1">Uncharacterized protein DUF2757</fullName>
    </submittedName>
</protein>
<dbReference type="Pfam" id="PF10955">
    <property type="entry name" value="Fin"/>
    <property type="match status" value="1"/>
</dbReference>
<dbReference type="EMBL" id="SOEG01000014">
    <property type="protein sequence ID" value="TDX51262.1"/>
    <property type="molecule type" value="Genomic_DNA"/>
</dbReference>
<gene>
    <name evidence="1" type="ORF">C7959_11410</name>
</gene>
<evidence type="ECO:0000313" key="1">
    <source>
        <dbReference type="EMBL" id="TDX51262.1"/>
    </source>
</evidence>
<dbReference type="Proteomes" id="UP000295832">
    <property type="component" value="Unassembled WGS sequence"/>
</dbReference>
<name>A0A4R8H8P1_9FIRM</name>
<dbReference type="STRING" id="926561.GCA_000379025_01079"/>
<proteinExistence type="predicted"/>
<evidence type="ECO:0000313" key="2">
    <source>
        <dbReference type="Proteomes" id="UP000295832"/>
    </source>
</evidence>
<comment type="caution">
    <text evidence="1">The sequence shown here is derived from an EMBL/GenBank/DDBJ whole genome shotgun (WGS) entry which is preliminary data.</text>
</comment>